<keyword evidence="6 10" id="KW-0547">Nucleotide-binding</keyword>
<comment type="caution">
    <text evidence="10">Lacks conserved residue(s) required for the propagation of feature annotation.</text>
</comment>
<dbReference type="InterPro" id="IPR039657">
    <property type="entry name" value="Dimethylallyltransferase"/>
</dbReference>
<keyword evidence="15" id="KW-1185">Reference proteome</keyword>
<dbReference type="Gene3D" id="3.40.50.300">
    <property type="entry name" value="P-loop containing nucleotide triphosphate hydrolases"/>
    <property type="match status" value="1"/>
</dbReference>
<keyword evidence="4 10" id="KW-0808">Transferase</keyword>
<dbReference type="AlphaFoldDB" id="A0A5N5RKF3"/>
<evidence type="ECO:0000256" key="10">
    <source>
        <dbReference type="HAMAP-Rule" id="MF_00185"/>
    </source>
</evidence>
<dbReference type="InterPro" id="IPR027417">
    <property type="entry name" value="P-loop_NTPase"/>
</dbReference>
<evidence type="ECO:0000313" key="15">
    <source>
        <dbReference type="Proteomes" id="UP000326336"/>
    </source>
</evidence>
<evidence type="ECO:0000256" key="2">
    <source>
        <dbReference type="ARBA" id="ARBA00003213"/>
    </source>
</evidence>
<accession>A0A5N5RKF3</accession>
<reference evidence="14 15" key="1">
    <citation type="journal article" date="2019" name="Int. J. Syst. Evol. Microbiol.">
        <title>Bifidobacterium jacchi sp. nov., isolated from the faeces of a baby common marmoset (Callithrix jacchus).</title>
        <authorList>
            <person name="Modesto M."/>
            <person name="Watanabe K."/>
            <person name="Arita M."/>
            <person name="Satti M."/>
            <person name="Oki K."/>
            <person name="Sciavilla P."/>
            <person name="Patavino C."/>
            <person name="Camma C."/>
            <person name="Michelini S."/>
            <person name="Sgorbati B."/>
            <person name="Mattarelli P."/>
        </authorList>
    </citation>
    <scope>NUCLEOTIDE SEQUENCE [LARGE SCALE GENOMIC DNA]</scope>
    <source>
        <strain evidence="14 15">MRM 9.3</strain>
    </source>
</reference>
<feature type="binding site" evidence="10">
    <location>
        <begin position="26"/>
        <end position="31"/>
    </location>
    <ligand>
        <name>substrate</name>
    </ligand>
</feature>
<dbReference type="PANTHER" id="PTHR11088:SF60">
    <property type="entry name" value="TRNA DIMETHYLALLYLTRANSFERASE"/>
    <property type="match status" value="1"/>
</dbReference>
<dbReference type="Pfam" id="PF01715">
    <property type="entry name" value="IPPT"/>
    <property type="match status" value="1"/>
</dbReference>
<comment type="catalytic activity">
    <reaction evidence="9 10 11">
        <text>adenosine(37) in tRNA + dimethylallyl diphosphate = N(6)-dimethylallyladenosine(37) in tRNA + diphosphate</text>
        <dbReference type="Rhea" id="RHEA:26482"/>
        <dbReference type="Rhea" id="RHEA-COMP:10162"/>
        <dbReference type="Rhea" id="RHEA-COMP:10375"/>
        <dbReference type="ChEBI" id="CHEBI:33019"/>
        <dbReference type="ChEBI" id="CHEBI:57623"/>
        <dbReference type="ChEBI" id="CHEBI:74411"/>
        <dbReference type="ChEBI" id="CHEBI:74415"/>
        <dbReference type="EC" id="2.5.1.75"/>
    </reaction>
</comment>
<name>A0A5N5RKF3_9BIFI</name>
<feature type="binding site" evidence="10">
    <location>
        <begin position="24"/>
        <end position="31"/>
    </location>
    <ligand>
        <name>ATP</name>
        <dbReference type="ChEBI" id="CHEBI:30616"/>
    </ligand>
</feature>
<comment type="subunit">
    <text evidence="10">Monomer.</text>
</comment>
<dbReference type="FunFam" id="1.10.20.140:FF:000001">
    <property type="entry name" value="tRNA dimethylallyltransferase"/>
    <property type="match status" value="1"/>
</dbReference>
<dbReference type="PANTHER" id="PTHR11088">
    <property type="entry name" value="TRNA DIMETHYLALLYLTRANSFERASE"/>
    <property type="match status" value="1"/>
</dbReference>
<evidence type="ECO:0000256" key="5">
    <source>
        <dbReference type="ARBA" id="ARBA00022694"/>
    </source>
</evidence>
<dbReference type="NCBIfam" id="TIGR00174">
    <property type="entry name" value="miaA"/>
    <property type="match status" value="1"/>
</dbReference>
<dbReference type="Gene3D" id="1.10.20.140">
    <property type="match status" value="1"/>
</dbReference>
<evidence type="ECO:0000313" key="14">
    <source>
        <dbReference type="EMBL" id="KAB5607774.1"/>
    </source>
</evidence>
<evidence type="ECO:0000256" key="1">
    <source>
        <dbReference type="ARBA" id="ARBA00001946"/>
    </source>
</evidence>
<keyword evidence="8 10" id="KW-0460">Magnesium</keyword>
<proteinExistence type="inferred from homology"/>
<evidence type="ECO:0000256" key="4">
    <source>
        <dbReference type="ARBA" id="ARBA00022679"/>
    </source>
</evidence>
<dbReference type="EC" id="2.5.1.75" evidence="10"/>
<dbReference type="RefSeq" id="WP_151916472.1">
    <property type="nucleotide sequence ID" value="NZ_RQSP01000008.1"/>
</dbReference>
<evidence type="ECO:0000256" key="12">
    <source>
        <dbReference type="RuleBase" id="RU003784"/>
    </source>
</evidence>
<dbReference type="GO" id="GO:0005524">
    <property type="term" value="F:ATP binding"/>
    <property type="evidence" value="ECO:0007669"/>
    <property type="project" value="UniProtKB-UniRule"/>
</dbReference>
<evidence type="ECO:0000256" key="13">
    <source>
        <dbReference type="RuleBase" id="RU003785"/>
    </source>
</evidence>
<keyword evidence="7 10" id="KW-0067">ATP-binding</keyword>
<dbReference type="EMBL" id="RQSP01000008">
    <property type="protein sequence ID" value="KAB5607774.1"/>
    <property type="molecule type" value="Genomic_DNA"/>
</dbReference>
<dbReference type="HAMAP" id="MF_00185">
    <property type="entry name" value="IPP_trans"/>
    <property type="match status" value="1"/>
</dbReference>
<protein>
    <recommendedName>
        <fullName evidence="10">tRNA dimethylallyltransferase</fullName>
        <ecNumber evidence="10">2.5.1.75</ecNumber>
    </recommendedName>
    <alternativeName>
        <fullName evidence="10">Dimethylallyl diphosphate:tRNA dimethylallyltransferase</fullName>
        <shortName evidence="10">DMAPP:tRNA dimethylallyltransferase</shortName>
        <shortName evidence="10">DMATase</shortName>
    </alternativeName>
    <alternativeName>
        <fullName evidence="10">Isopentenyl-diphosphate:tRNA isopentenyltransferase</fullName>
        <shortName evidence="10">IPP transferase</shortName>
        <shortName evidence="10">IPPT</shortName>
        <shortName evidence="10">IPTase</shortName>
    </alternativeName>
</protein>
<organism evidence="14 15">
    <name type="scientific">Bifidobacterium jacchi</name>
    <dbReference type="NCBI Taxonomy" id="2490545"/>
    <lineage>
        <taxon>Bacteria</taxon>
        <taxon>Bacillati</taxon>
        <taxon>Actinomycetota</taxon>
        <taxon>Actinomycetes</taxon>
        <taxon>Bifidobacteriales</taxon>
        <taxon>Bifidobacteriaceae</taxon>
        <taxon>Bifidobacterium</taxon>
    </lineage>
</organism>
<evidence type="ECO:0000256" key="3">
    <source>
        <dbReference type="ARBA" id="ARBA00005842"/>
    </source>
</evidence>
<keyword evidence="5 10" id="KW-0819">tRNA processing</keyword>
<sequence length="345" mass="37793">MSVTEQSELPGDGRRGPRVVSIVGPTASGKTGLGIAIATALRERGERAEIVNADAYQMYRGMDIGTAKATSEERLAVKHHLIDVIGPEETMTVARFQRLARKTIADLQAAGIRPILVGGSGLYARAAIDDISFPGTDPEVRAGLEAREAQEGAGALFDELKDKDPQAASRMDPRNPRRTIRALEVIALTGKPYSASLPRYRYVIPSVQIGLDLPRAELDRRIDERTGSMFEHGFVDEVTRLRPHLGPTAARALGYQQVVDYLDGLADLDDTIADVARRTKRLARKQMGWFGRDPRIHWLEALNPRLVDNAMAIIAHADAGDYDPIDARADDYTQHHLGDVASEMA</sequence>
<gene>
    <name evidence="10 14" type="primary">miaA</name>
    <name evidence="14" type="ORF">EHS19_03610</name>
</gene>
<evidence type="ECO:0000256" key="8">
    <source>
        <dbReference type="ARBA" id="ARBA00022842"/>
    </source>
</evidence>
<dbReference type="OrthoDB" id="9776390at2"/>
<dbReference type="Proteomes" id="UP000326336">
    <property type="component" value="Unassembled WGS sequence"/>
</dbReference>
<evidence type="ECO:0000256" key="7">
    <source>
        <dbReference type="ARBA" id="ARBA00022840"/>
    </source>
</evidence>
<evidence type="ECO:0000256" key="6">
    <source>
        <dbReference type="ARBA" id="ARBA00022741"/>
    </source>
</evidence>
<comment type="function">
    <text evidence="2 10 12">Catalyzes the transfer of a dimethylallyl group onto the adenine at position 37 in tRNAs that read codons beginning with uridine, leading to the formation of N6-(dimethylallyl)adenosine (i(6)A).</text>
</comment>
<evidence type="ECO:0000256" key="9">
    <source>
        <dbReference type="ARBA" id="ARBA00049563"/>
    </source>
</evidence>
<comment type="cofactor">
    <cofactor evidence="1 10">
        <name>Mg(2+)</name>
        <dbReference type="ChEBI" id="CHEBI:18420"/>
    </cofactor>
</comment>
<dbReference type="GO" id="GO:0006400">
    <property type="term" value="P:tRNA modification"/>
    <property type="evidence" value="ECO:0007669"/>
    <property type="project" value="TreeGrafter"/>
</dbReference>
<feature type="site" description="Interaction with substrate tRNA" evidence="10">
    <location>
        <position position="141"/>
    </location>
</feature>
<dbReference type="SUPFAM" id="SSF52540">
    <property type="entry name" value="P-loop containing nucleoside triphosphate hydrolases"/>
    <property type="match status" value="2"/>
</dbReference>
<comment type="similarity">
    <text evidence="3 10 13">Belongs to the IPP transferase family.</text>
</comment>
<dbReference type="InterPro" id="IPR018022">
    <property type="entry name" value="IPT"/>
</dbReference>
<dbReference type="GO" id="GO:0052381">
    <property type="term" value="F:tRNA dimethylallyltransferase activity"/>
    <property type="evidence" value="ECO:0007669"/>
    <property type="project" value="UniProtKB-UniRule"/>
</dbReference>
<comment type="caution">
    <text evidence="14">The sequence shown here is derived from an EMBL/GenBank/DDBJ whole genome shotgun (WGS) entry which is preliminary data.</text>
</comment>
<feature type="site" description="Interaction with substrate tRNA" evidence="10">
    <location>
        <position position="120"/>
    </location>
</feature>
<evidence type="ECO:0000256" key="11">
    <source>
        <dbReference type="RuleBase" id="RU003783"/>
    </source>
</evidence>